<evidence type="ECO:0000313" key="4">
    <source>
        <dbReference type="Proteomes" id="UP000280271"/>
    </source>
</evidence>
<dbReference type="InterPro" id="IPR002347">
    <property type="entry name" value="SDR_fam"/>
</dbReference>
<evidence type="ECO:0000256" key="2">
    <source>
        <dbReference type="RuleBase" id="RU000363"/>
    </source>
</evidence>
<dbReference type="PANTHER" id="PTHR42760">
    <property type="entry name" value="SHORT-CHAIN DEHYDROGENASES/REDUCTASES FAMILY MEMBER"/>
    <property type="match status" value="1"/>
</dbReference>
<dbReference type="PRINTS" id="PR00080">
    <property type="entry name" value="SDRFAMILY"/>
</dbReference>
<gene>
    <name evidence="3" type="ORF">D9K81_08960</name>
</gene>
<proteinExistence type="inferred from homology"/>
<protein>
    <submittedName>
        <fullName evidence="3">SDR family oxidoreductase</fullName>
    </submittedName>
</protein>
<dbReference type="NCBIfam" id="NF005559">
    <property type="entry name" value="PRK07231.1"/>
    <property type="match status" value="1"/>
</dbReference>
<dbReference type="PROSITE" id="PS00061">
    <property type="entry name" value="ADH_SHORT"/>
    <property type="match status" value="1"/>
</dbReference>
<dbReference type="Proteomes" id="UP000280271">
    <property type="component" value="Unassembled WGS sequence"/>
</dbReference>
<reference evidence="3 4" key="1">
    <citation type="submission" date="2018-09" db="EMBL/GenBank/DDBJ databases">
        <title>The draft genome of Acinetobacter sp. strains.</title>
        <authorList>
            <person name="Qin J."/>
            <person name="Feng Y."/>
            <person name="Zong Z."/>
        </authorList>
    </citation>
    <scope>NUCLEOTIDE SEQUENCE [LARGE SCALE GENOMIC DNA]</scope>
    <source>
        <strain evidence="3 4">WCHAc060005</strain>
    </source>
</reference>
<keyword evidence="4" id="KW-1185">Reference proteome</keyword>
<dbReference type="InterPro" id="IPR020904">
    <property type="entry name" value="Sc_DH/Rdtase_CS"/>
</dbReference>
<accession>A0ABX9TWX8</accession>
<dbReference type="PANTHER" id="PTHR42760:SF40">
    <property type="entry name" value="3-OXOACYL-[ACYL-CARRIER-PROTEIN] REDUCTASE, CHLOROPLASTIC"/>
    <property type="match status" value="1"/>
</dbReference>
<dbReference type="SUPFAM" id="SSF51735">
    <property type="entry name" value="NAD(P)-binding Rossmann-fold domains"/>
    <property type="match status" value="1"/>
</dbReference>
<evidence type="ECO:0000256" key="1">
    <source>
        <dbReference type="ARBA" id="ARBA00006484"/>
    </source>
</evidence>
<sequence>MEGQVAIVTGAAGKIGSAICLRLLAEGCRLVLVDLNTKRCAELKAEIESLGGMAITCIGDLLNPSFFDQVLELTLSNFGQINILVNNAGMGSEMKPLWEIDITTWEKDIAINLTSQFLMCKAVIPHMIKQGYGRIVNIASSAGMEGHALSGGYAAAKAGVIAMTKTLGKELAQKGIIVNAIAPALIETDMLNADWFDVEVKNNLLSRIPMGRLGKAQEVAEMVCFLSSSKVSFSTGAVFDLSGGRATY</sequence>
<name>A0ABX9TWX8_9GAMM</name>
<evidence type="ECO:0000313" key="3">
    <source>
        <dbReference type="EMBL" id="RLL21813.1"/>
    </source>
</evidence>
<comment type="similarity">
    <text evidence="1 2">Belongs to the short-chain dehydrogenases/reductases (SDR) family.</text>
</comment>
<comment type="caution">
    <text evidence="3">The sequence shown here is derived from an EMBL/GenBank/DDBJ whole genome shotgun (WGS) entry which is preliminary data.</text>
</comment>
<dbReference type="InterPro" id="IPR036291">
    <property type="entry name" value="NAD(P)-bd_dom_sf"/>
</dbReference>
<organism evidence="3 4">
    <name type="scientific">Acinetobacter chengduensis</name>
    <dbReference type="NCBI Taxonomy" id="2420890"/>
    <lineage>
        <taxon>Bacteria</taxon>
        <taxon>Pseudomonadati</taxon>
        <taxon>Pseudomonadota</taxon>
        <taxon>Gammaproteobacteria</taxon>
        <taxon>Moraxellales</taxon>
        <taxon>Moraxellaceae</taxon>
        <taxon>Acinetobacter</taxon>
    </lineage>
</organism>
<dbReference type="EMBL" id="RCHC01000008">
    <property type="protein sequence ID" value="RLL21813.1"/>
    <property type="molecule type" value="Genomic_DNA"/>
</dbReference>
<dbReference type="PRINTS" id="PR00081">
    <property type="entry name" value="GDHRDH"/>
</dbReference>
<dbReference type="Gene3D" id="3.40.50.720">
    <property type="entry name" value="NAD(P)-binding Rossmann-like Domain"/>
    <property type="match status" value="1"/>
</dbReference>
<dbReference type="RefSeq" id="WP_121523227.1">
    <property type="nucleotide sequence ID" value="NZ_RCHC01000008.1"/>
</dbReference>
<dbReference type="Pfam" id="PF00106">
    <property type="entry name" value="adh_short"/>
    <property type="match status" value="1"/>
</dbReference>